<comment type="caution">
    <text evidence="3">The sequence shown here is derived from an EMBL/GenBank/DDBJ whole genome shotgun (WGS) entry which is preliminary data.</text>
</comment>
<evidence type="ECO:0000256" key="1">
    <source>
        <dbReference type="SAM" id="Coils"/>
    </source>
</evidence>
<dbReference type="EMBL" id="BLXT01003974">
    <property type="protein sequence ID" value="GFO08702.1"/>
    <property type="molecule type" value="Genomic_DNA"/>
</dbReference>
<feature type="region of interest" description="Disordered" evidence="2">
    <location>
        <begin position="189"/>
        <end position="208"/>
    </location>
</feature>
<name>A0AAV4AP43_9GAST</name>
<organism evidence="3 4">
    <name type="scientific">Plakobranchus ocellatus</name>
    <dbReference type="NCBI Taxonomy" id="259542"/>
    <lineage>
        <taxon>Eukaryota</taxon>
        <taxon>Metazoa</taxon>
        <taxon>Spiralia</taxon>
        <taxon>Lophotrochozoa</taxon>
        <taxon>Mollusca</taxon>
        <taxon>Gastropoda</taxon>
        <taxon>Heterobranchia</taxon>
        <taxon>Euthyneura</taxon>
        <taxon>Panpulmonata</taxon>
        <taxon>Sacoglossa</taxon>
        <taxon>Placobranchoidea</taxon>
        <taxon>Plakobranchidae</taxon>
        <taxon>Plakobranchus</taxon>
    </lineage>
</organism>
<dbReference type="Proteomes" id="UP000735302">
    <property type="component" value="Unassembled WGS sequence"/>
</dbReference>
<feature type="compositionally biased region" description="Basic residues" evidence="2">
    <location>
        <begin position="881"/>
        <end position="890"/>
    </location>
</feature>
<gene>
    <name evidence="3" type="ORF">PoB_003520700</name>
</gene>
<dbReference type="AlphaFoldDB" id="A0AAV4AP43"/>
<reference evidence="3 4" key="1">
    <citation type="journal article" date="2021" name="Elife">
        <title>Chloroplast acquisition without the gene transfer in kleptoplastic sea slugs, Plakobranchus ocellatus.</title>
        <authorList>
            <person name="Maeda T."/>
            <person name="Takahashi S."/>
            <person name="Yoshida T."/>
            <person name="Shimamura S."/>
            <person name="Takaki Y."/>
            <person name="Nagai Y."/>
            <person name="Toyoda A."/>
            <person name="Suzuki Y."/>
            <person name="Arimoto A."/>
            <person name="Ishii H."/>
            <person name="Satoh N."/>
            <person name="Nishiyama T."/>
            <person name="Hasebe M."/>
            <person name="Maruyama T."/>
            <person name="Minagawa J."/>
            <person name="Obokata J."/>
            <person name="Shigenobu S."/>
        </authorList>
    </citation>
    <scope>NUCLEOTIDE SEQUENCE [LARGE SCALE GENOMIC DNA]</scope>
</reference>
<keyword evidence="1" id="KW-0175">Coiled coil</keyword>
<evidence type="ECO:0000313" key="3">
    <source>
        <dbReference type="EMBL" id="GFO08702.1"/>
    </source>
</evidence>
<evidence type="ECO:0000313" key="4">
    <source>
        <dbReference type="Proteomes" id="UP000735302"/>
    </source>
</evidence>
<feature type="compositionally biased region" description="Basic and acidic residues" evidence="2">
    <location>
        <begin position="10"/>
        <end position="22"/>
    </location>
</feature>
<feature type="region of interest" description="Disordered" evidence="2">
    <location>
        <begin position="861"/>
        <end position="896"/>
    </location>
</feature>
<feature type="coiled-coil region" evidence="1">
    <location>
        <begin position="83"/>
        <end position="113"/>
    </location>
</feature>
<keyword evidence="4" id="KW-1185">Reference proteome</keyword>
<proteinExistence type="predicted"/>
<accession>A0AAV4AP43</accession>
<evidence type="ECO:0000256" key="2">
    <source>
        <dbReference type="SAM" id="MobiDB-lite"/>
    </source>
</evidence>
<sequence>MQCQPPQDASDDHHSSGVHEKEMESLQLLIKAYSKLFTKLESSPCPGAEQQLEKFERILDKLRTCQDKEQVKLKARSGRGHALKTFQARAARLQQRRELMKQAELMHRQLKKRLSKLGYKEVNVENFQQLPHRNNLTNLKTAAHEASQISTEQEIDKQPVNEPISESFVAPDNRRGNQTMKHFKELEGDVKSQNHVQKYSPKSFQSQHNVRLRPNIDSAIGTAMVDAAHSTLEPSSLNEKQVSFHKSKVSATVLSDKKSKSVFSPPSKVIRSCPATMQKKQTQTGTANPSFVPAEQTGLVRGETEHAGHENLFKNSGLRALTGTEITEGRVRNLIQVGRDVGNGVTVNDEHNVFQETTCSQQMDVVYTNDALSNARVGKDKTILPNSHETESRVNVNFTPLAPSNTRSIPTNGFVPNTTLDLTTTNSQRLENTEIAADSNTVFLSKNSEIMQSQMVRQHNQQNLPTQANVCSKASINTCSKPLMTNFSENPTQQNYYTIVDTGGGQLSLVPVSQDTILKQHMNSSEGNEYPNSITENHLLLREANRSFTRKPNIASSPYLLNTASAQECFSNSDCGKPLGKLRPAQTEAEQRICGKVDVVTVAAGAHNGLGEAMSVAPAVALFKTSNKNGFVSDRPPMYVQNSSSCQSRPQYGKVMTTPSFQSEMFEQRVGETATAAPALTVTPATATVSESLNPNYIRAHVLQSQYMLNRPIVTSHSTAVNSSTVPEPYNQQNDQRILSACTASQLQHSQHLAIAEQTTRLCIPPQNMTQDFEAAMVGNDAPNGIATRDVGCQFNLCTTTEDLYCQPSGSQVRQNPISSSYSFTQTSKNGSRIKEAWNQKHQVSQAMFLNSHCNVSSQSIKKSKSSTYAQTSLKPEQKPKGRGRKRKKAANSNENSQGHIVDYFAKLAVPPVTEPVATATTTPLVSNNVAPLRLAQFHMPCHASESSLASRTVKANFGTGVGYKNKQFVPLTENPQPTLARYPVTLGFEPSSCTTKANVEKGATHADIALPEMLASKTHGNPFTLSQKEISESRVGTVLTERFSSHEDSPPNCNDTIASNKPVLETAPDLSKCPKMIKFKTVCLIDDAEWFCAASEFKEFWSESFSQIRMTEDFWQTVDMW</sequence>
<protein>
    <submittedName>
        <fullName evidence="3">Uncharacterized protein</fullName>
    </submittedName>
</protein>
<feature type="region of interest" description="Disordered" evidence="2">
    <location>
        <begin position="1"/>
        <end position="22"/>
    </location>
</feature>
<feature type="compositionally biased region" description="Polar residues" evidence="2">
    <location>
        <begin position="193"/>
        <end position="208"/>
    </location>
</feature>